<dbReference type="AlphaFoldDB" id="A0AAN8QEQ3"/>
<keyword evidence="1" id="KW-0472">Membrane</keyword>
<feature type="non-terminal residue" evidence="2">
    <location>
        <position position="54"/>
    </location>
</feature>
<evidence type="ECO:0000313" key="3">
    <source>
        <dbReference type="Proteomes" id="UP001356427"/>
    </source>
</evidence>
<evidence type="ECO:0000256" key="1">
    <source>
        <dbReference type="SAM" id="Phobius"/>
    </source>
</evidence>
<dbReference type="EMBL" id="JAGTTL010000032">
    <property type="protein sequence ID" value="KAK6296466.1"/>
    <property type="molecule type" value="Genomic_DNA"/>
</dbReference>
<keyword evidence="3" id="KW-1185">Reference proteome</keyword>
<feature type="transmembrane region" description="Helical" evidence="1">
    <location>
        <begin position="30"/>
        <end position="50"/>
    </location>
</feature>
<gene>
    <name evidence="2" type="ORF">J4Q44_G00326080</name>
</gene>
<keyword evidence="1" id="KW-1133">Transmembrane helix</keyword>
<protein>
    <submittedName>
        <fullName evidence="2">Uncharacterized protein</fullName>
    </submittedName>
</protein>
<dbReference type="Proteomes" id="UP001356427">
    <property type="component" value="Unassembled WGS sequence"/>
</dbReference>
<sequence length="54" mass="6238">MQCKIILAMDTENINTLTSTRQRIYPLEGALLGVYLIWIFLFCFATKIIINTDN</sequence>
<name>A0AAN8QEQ3_9TELE</name>
<accession>A0AAN8QEQ3</accession>
<organism evidence="2 3">
    <name type="scientific">Coregonus suidteri</name>
    <dbReference type="NCBI Taxonomy" id="861788"/>
    <lineage>
        <taxon>Eukaryota</taxon>
        <taxon>Metazoa</taxon>
        <taxon>Chordata</taxon>
        <taxon>Craniata</taxon>
        <taxon>Vertebrata</taxon>
        <taxon>Euteleostomi</taxon>
        <taxon>Actinopterygii</taxon>
        <taxon>Neopterygii</taxon>
        <taxon>Teleostei</taxon>
        <taxon>Protacanthopterygii</taxon>
        <taxon>Salmoniformes</taxon>
        <taxon>Salmonidae</taxon>
        <taxon>Coregoninae</taxon>
        <taxon>Coregonus</taxon>
    </lineage>
</organism>
<keyword evidence="1" id="KW-0812">Transmembrane</keyword>
<comment type="caution">
    <text evidence="2">The sequence shown here is derived from an EMBL/GenBank/DDBJ whole genome shotgun (WGS) entry which is preliminary data.</text>
</comment>
<proteinExistence type="predicted"/>
<reference evidence="2 3" key="1">
    <citation type="submission" date="2021-04" db="EMBL/GenBank/DDBJ databases">
        <authorList>
            <person name="De Guttry C."/>
            <person name="Zahm M."/>
            <person name="Klopp C."/>
            <person name="Cabau C."/>
            <person name="Louis A."/>
            <person name="Berthelot C."/>
            <person name="Parey E."/>
            <person name="Roest Crollius H."/>
            <person name="Montfort J."/>
            <person name="Robinson-Rechavi M."/>
            <person name="Bucao C."/>
            <person name="Bouchez O."/>
            <person name="Gislard M."/>
            <person name="Lluch J."/>
            <person name="Milhes M."/>
            <person name="Lampietro C."/>
            <person name="Lopez Roques C."/>
            <person name="Donnadieu C."/>
            <person name="Braasch I."/>
            <person name="Desvignes T."/>
            <person name="Postlethwait J."/>
            <person name="Bobe J."/>
            <person name="Wedekind C."/>
            <person name="Guiguen Y."/>
        </authorList>
    </citation>
    <scope>NUCLEOTIDE SEQUENCE [LARGE SCALE GENOMIC DNA]</scope>
    <source>
        <strain evidence="2">Cs_M1</strain>
        <tissue evidence="2">Blood</tissue>
    </source>
</reference>
<evidence type="ECO:0000313" key="2">
    <source>
        <dbReference type="EMBL" id="KAK6296466.1"/>
    </source>
</evidence>